<dbReference type="Proteomes" id="UP000280197">
    <property type="component" value="Chromosome"/>
</dbReference>
<dbReference type="EMBL" id="CP034463">
    <property type="protein sequence ID" value="AZP15371.1"/>
    <property type="molecule type" value="Genomic_DNA"/>
</dbReference>
<evidence type="ECO:0000313" key="3">
    <source>
        <dbReference type="EMBL" id="AZP15371.1"/>
    </source>
</evidence>
<keyword evidence="1" id="KW-0472">Membrane</keyword>
<keyword evidence="1" id="KW-1133">Transmembrane helix</keyword>
<dbReference type="KEGG" id="saqu:EJC51_04215"/>
<feature type="transmembrane region" description="Helical" evidence="1">
    <location>
        <begin position="49"/>
        <end position="68"/>
    </location>
</feature>
<feature type="domain" description="Beta-lactamase-related" evidence="2">
    <location>
        <begin position="95"/>
        <end position="405"/>
    </location>
</feature>
<reference evidence="3 4" key="1">
    <citation type="submission" date="2018-12" db="EMBL/GenBank/DDBJ databases">
        <authorList>
            <person name="Li K."/>
        </authorList>
    </citation>
    <scope>NUCLEOTIDE SEQUENCE [LARGE SCALE GENOMIC DNA]</scope>
    <source>
        <strain evidence="4">CR22</strain>
    </source>
</reference>
<gene>
    <name evidence="3" type="ORF">EJC51_04215</name>
</gene>
<name>A0A3S9HTD7_9ACTN</name>
<dbReference type="Gene3D" id="3.40.710.10">
    <property type="entry name" value="DD-peptidase/beta-lactamase superfamily"/>
    <property type="match status" value="1"/>
</dbReference>
<evidence type="ECO:0000256" key="1">
    <source>
        <dbReference type="SAM" id="Phobius"/>
    </source>
</evidence>
<dbReference type="GO" id="GO:0016787">
    <property type="term" value="F:hydrolase activity"/>
    <property type="evidence" value="ECO:0007669"/>
    <property type="project" value="UniProtKB-KW"/>
</dbReference>
<keyword evidence="1" id="KW-0812">Transmembrane</keyword>
<keyword evidence="3" id="KW-0378">Hydrolase</keyword>
<dbReference type="InterPro" id="IPR012338">
    <property type="entry name" value="Beta-lactam/transpept-like"/>
</dbReference>
<dbReference type="Pfam" id="PF00144">
    <property type="entry name" value="Beta-lactamase"/>
    <property type="match status" value="1"/>
</dbReference>
<dbReference type="InterPro" id="IPR050491">
    <property type="entry name" value="AmpC-like"/>
</dbReference>
<evidence type="ECO:0000259" key="2">
    <source>
        <dbReference type="Pfam" id="PF00144"/>
    </source>
</evidence>
<organism evidence="3 4">
    <name type="scientific">Streptomyces aquilus</name>
    <dbReference type="NCBI Taxonomy" id="2548456"/>
    <lineage>
        <taxon>Bacteria</taxon>
        <taxon>Bacillati</taxon>
        <taxon>Actinomycetota</taxon>
        <taxon>Actinomycetes</taxon>
        <taxon>Kitasatosporales</taxon>
        <taxon>Streptomycetaceae</taxon>
        <taxon>Streptomyces</taxon>
    </lineage>
</organism>
<proteinExistence type="predicted"/>
<dbReference type="AlphaFoldDB" id="A0A3S9HTD7"/>
<dbReference type="PANTHER" id="PTHR46825">
    <property type="entry name" value="D-ALANYL-D-ALANINE-CARBOXYPEPTIDASE/ENDOPEPTIDASE AMPH"/>
    <property type="match status" value="1"/>
</dbReference>
<evidence type="ECO:0000313" key="4">
    <source>
        <dbReference type="Proteomes" id="UP000280197"/>
    </source>
</evidence>
<protein>
    <submittedName>
        <fullName evidence="3">Class A beta-lactamase-related serine hydrolase</fullName>
    </submittedName>
</protein>
<dbReference type="InterPro" id="IPR001466">
    <property type="entry name" value="Beta-lactam-related"/>
</dbReference>
<dbReference type="SUPFAM" id="SSF56601">
    <property type="entry name" value="beta-lactamase/transpeptidase-like"/>
    <property type="match status" value="1"/>
</dbReference>
<dbReference type="PANTHER" id="PTHR46825:SF7">
    <property type="entry name" value="D-ALANYL-D-ALANINE CARBOXYPEPTIDASE"/>
    <property type="match status" value="1"/>
</dbReference>
<accession>A0A3S9HTD7</accession>
<sequence length="437" mass="47766">MRAARTGGLVRWAPVRTTLAHGADGDVTASPQTWKRHRDVRRRIPARRALAAALLVASLLTPLAAAPATAAQAPRSSAGDDCPPHELDPKLAARLDAAIEKVRRQAGIPGVVAGLWMPGKGSYVRATGVADKATGRPMTSDVFVRIGSETKTFTVTALLELVDDGLIGLDDPISRYVHGVPRGHRITLRQLAEMRSGLYPYTADADFQHDLLSDPTRFFTPREVLAYGFKHKNTFAPGEKFEYSNTNLVLLGLVVEKVSGRPLADFLEERVLRPARLSRTLLPRGFEFPRPHPRGYTNQTLTGEVADSTDWNPSWAWAAGAMISDLHDLRRWAKIVATGTLLRPETQAQRLKMLPTGFPGTNYGLGIFESGGWIGHNGSIPGYETVTVYLPAKKATLVLMINTDIFSQGQEPSTLLARAITEIVTPDHVYARPIPPR</sequence>
<keyword evidence="4" id="KW-1185">Reference proteome</keyword>